<organism evidence="2 3">
    <name type="scientific">Streptococcus massiliensis</name>
    <dbReference type="NCBI Taxonomy" id="313439"/>
    <lineage>
        <taxon>Bacteria</taxon>
        <taxon>Bacillati</taxon>
        <taxon>Bacillota</taxon>
        <taxon>Bacilli</taxon>
        <taxon>Lactobacillales</taxon>
        <taxon>Streptococcaceae</taxon>
        <taxon>Streptococcus</taxon>
    </lineage>
</organism>
<gene>
    <name evidence="2" type="ORF">NCTC13765_01084</name>
</gene>
<keyword evidence="1" id="KW-1133">Transmembrane helix</keyword>
<accession>A0A380KZ71</accession>
<feature type="transmembrane region" description="Helical" evidence="1">
    <location>
        <begin position="12"/>
        <end position="28"/>
    </location>
</feature>
<keyword evidence="3" id="KW-1185">Reference proteome</keyword>
<dbReference type="STRING" id="1123307.GCA_000380065_00774"/>
<dbReference type="RefSeq" id="WP_018371462.1">
    <property type="nucleotide sequence ID" value="NZ_UHFR01000005.1"/>
</dbReference>
<sequence length="60" mass="6904">MKLNQRTIKNYKPYYIGIGAFALIFGLAMQRPFMWIIGLAFLIYAFIGKSGKKAENTEKK</sequence>
<feature type="transmembrane region" description="Helical" evidence="1">
    <location>
        <begin position="34"/>
        <end position="51"/>
    </location>
</feature>
<keyword evidence="1" id="KW-0472">Membrane</keyword>
<proteinExistence type="predicted"/>
<keyword evidence="1" id="KW-0812">Transmembrane</keyword>
<dbReference type="AlphaFoldDB" id="A0A380KZ71"/>
<dbReference type="EMBL" id="UHFR01000005">
    <property type="protein sequence ID" value="SUN76589.1"/>
    <property type="molecule type" value="Genomic_DNA"/>
</dbReference>
<evidence type="ECO:0000313" key="2">
    <source>
        <dbReference type="EMBL" id="SUN76589.1"/>
    </source>
</evidence>
<evidence type="ECO:0000256" key="1">
    <source>
        <dbReference type="SAM" id="Phobius"/>
    </source>
</evidence>
<evidence type="ECO:0000313" key="3">
    <source>
        <dbReference type="Proteomes" id="UP000254634"/>
    </source>
</evidence>
<dbReference type="Proteomes" id="UP000254634">
    <property type="component" value="Unassembled WGS sequence"/>
</dbReference>
<name>A0A380KZ71_9STRE</name>
<protein>
    <submittedName>
        <fullName evidence="2">Uncharacterized protein</fullName>
    </submittedName>
</protein>
<reference evidence="2" key="1">
    <citation type="submission" date="2018-06" db="EMBL/GenBank/DDBJ databases">
        <authorList>
            <consortium name="Pathogen Informatics"/>
            <person name="Doyle S."/>
        </authorList>
    </citation>
    <scope>NUCLEOTIDE SEQUENCE [LARGE SCALE GENOMIC DNA]</scope>
    <source>
        <strain evidence="2">NCTC13765</strain>
    </source>
</reference>